<comment type="caution">
    <text evidence="1">The sequence shown here is derived from an EMBL/GenBank/DDBJ whole genome shotgun (WGS) entry which is preliminary data.</text>
</comment>
<dbReference type="EMBL" id="JACCHT010000006">
    <property type="protein sequence ID" value="NYT28612.1"/>
    <property type="molecule type" value="Genomic_DNA"/>
</dbReference>
<gene>
    <name evidence="1" type="ORF">H0A76_12590</name>
</gene>
<dbReference type="Proteomes" id="UP000568751">
    <property type="component" value="Unassembled WGS sequence"/>
</dbReference>
<name>A0A853F4N6_9GAMM</name>
<evidence type="ECO:0000313" key="2">
    <source>
        <dbReference type="Proteomes" id="UP000568751"/>
    </source>
</evidence>
<organism evidence="1 2">
    <name type="scientific">Candidatus Thiodubiliella endoseptemdiera</name>
    <dbReference type="NCBI Taxonomy" id="2738886"/>
    <lineage>
        <taxon>Bacteria</taxon>
        <taxon>Pseudomonadati</taxon>
        <taxon>Pseudomonadota</taxon>
        <taxon>Gammaproteobacteria</taxon>
        <taxon>Candidatus Pseudothioglobaceae</taxon>
        <taxon>Candidatus Thiodubiliella</taxon>
    </lineage>
</organism>
<dbReference type="AlphaFoldDB" id="A0A853F4N6"/>
<reference evidence="1 2" key="1">
    <citation type="submission" date="2020-05" db="EMBL/GenBank/DDBJ databases">
        <title>Horizontal transmission and recombination maintain forever young bacterial symbiont genomes.</title>
        <authorList>
            <person name="Russell S.L."/>
            <person name="Pepper-Tunick E."/>
            <person name="Svedberg J."/>
            <person name="Byrne A."/>
            <person name="Ruelas Castillo J."/>
            <person name="Vollmers C."/>
            <person name="Beinart R.A."/>
            <person name="Corbett-Detig R."/>
        </authorList>
    </citation>
    <scope>NUCLEOTIDE SEQUENCE [LARGE SCALE GENOMIC DNA]</scope>
    <source>
        <strain evidence="1">455</strain>
    </source>
</reference>
<evidence type="ECO:0008006" key="3">
    <source>
        <dbReference type="Google" id="ProtNLM"/>
    </source>
</evidence>
<proteinExistence type="predicted"/>
<protein>
    <recommendedName>
        <fullName evidence="3">Abortive infection protein-like C-terminal domain-containing protein</fullName>
    </recommendedName>
</protein>
<evidence type="ECO:0000313" key="1">
    <source>
        <dbReference type="EMBL" id="NYT28612.1"/>
    </source>
</evidence>
<accession>A0A853F4N6</accession>
<sequence length="265" mass="29456">MDFNINSAWSATSAVLKNRFSFYDIKEIVGLAGFDSRQIAHLVQRSGSNVSKGQLITEIEQGLSEFDDKEKRHFLNIVIEEMLERHDEIEQQLEKYLSRLGWQIIGGAVIPIEILDRSDLEELDEVSKVDLIKSAVRFRDGDLSGALSAACGAVDSITNKIYQLNNLGNAGAASFQERCKVALNSVGVFSAISKELKDLAWKESGVIPFNKNFEGALNQASYVMQSLRANMSDVHGTKPVIKPLVFDSIKWAQIIVRLLSGNYKT</sequence>